<dbReference type="AlphaFoldDB" id="A6H1J4"/>
<dbReference type="PATRIC" id="fig|402612.5.peg.2185"/>
<dbReference type="RefSeq" id="WP_011964254.1">
    <property type="nucleotide sequence ID" value="NC_009613.3"/>
</dbReference>
<dbReference type="EnsemblBacteria" id="CAL44218">
    <property type="protein sequence ID" value="CAL44218"/>
    <property type="gene ID" value="FP2157"/>
</dbReference>
<gene>
    <name evidence="1" type="ordered locus">FP2157</name>
</gene>
<dbReference type="GeneID" id="66551664"/>
<dbReference type="KEGG" id="fps:FP2157"/>
<organism evidence="1 2">
    <name type="scientific">Flavobacterium psychrophilum (strain ATCC 49511 / DSM 21280 / CIP 103535 / JIP02/86)</name>
    <dbReference type="NCBI Taxonomy" id="402612"/>
    <lineage>
        <taxon>Bacteria</taxon>
        <taxon>Pseudomonadati</taxon>
        <taxon>Bacteroidota</taxon>
        <taxon>Flavobacteriia</taxon>
        <taxon>Flavobacteriales</taxon>
        <taxon>Flavobacteriaceae</taxon>
        <taxon>Flavobacterium</taxon>
    </lineage>
</organism>
<proteinExistence type="predicted"/>
<evidence type="ECO:0000313" key="1">
    <source>
        <dbReference type="EMBL" id="CAL44218.1"/>
    </source>
</evidence>
<accession>A6H1J4</accession>
<dbReference type="OrthoDB" id="1495526at2"/>
<sequence>MERTKYKSDFNKIQNLVNDFDICGFVKSGSPVYEYENLTNILLSLIYNNKSKLEIENELINEIENYYGMKNIENEISSEKLKTEIENLINKAKLEIKNKPSH</sequence>
<dbReference type="Proteomes" id="UP000006394">
    <property type="component" value="Chromosome"/>
</dbReference>
<evidence type="ECO:0000313" key="2">
    <source>
        <dbReference type="Proteomes" id="UP000006394"/>
    </source>
</evidence>
<keyword evidence="2" id="KW-1185">Reference proteome</keyword>
<dbReference type="EMBL" id="AM398681">
    <property type="protein sequence ID" value="CAL44218.1"/>
    <property type="molecule type" value="Genomic_DNA"/>
</dbReference>
<protein>
    <submittedName>
        <fullName evidence="1">Uncharacterized protein</fullName>
    </submittedName>
</protein>
<name>A6H1J4_FLAPJ</name>
<reference evidence="1 2" key="1">
    <citation type="journal article" date="2007" name="Nat. Biotechnol.">
        <title>Complete genome sequence of the fish pathogen Flavobacterium psychrophilum.</title>
        <authorList>
            <person name="Duchaud E."/>
            <person name="Boussaha M."/>
            <person name="Loux V."/>
            <person name="Bernardet J.F."/>
            <person name="Michel C."/>
            <person name="Kerouault B."/>
            <person name="Mondot S."/>
            <person name="Nicolas P."/>
            <person name="Bossy R."/>
            <person name="Caron C."/>
            <person name="Bessieres P."/>
            <person name="Gibrat J.F."/>
            <person name="Claverol S."/>
            <person name="Dumetz F."/>
            <person name="Le Henaff M."/>
            <person name="Benmansour A."/>
        </authorList>
    </citation>
    <scope>NUCLEOTIDE SEQUENCE [LARGE SCALE GENOMIC DNA]</scope>
    <source>
        <strain evidence="2">ATCC 49511 / DSM 21280 / CIP 103535 / JIP02/86</strain>
    </source>
</reference>
<dbReference type="HOGENOM" id="CLU_2273232_0_0_10"/>